<organism evidence="1 2">
    <name type="scientific">Colocasia esculenta</name>
    <name type="common">Wild taro</name>
    <name type="synonym">Arum esculentum</name>
    <dbReference type="NCBI Taxonomy" id="4460"/>
    <lineage>
        <taxon>Eukaryota</taxon>
        <taxon>Viridiplantae</taxon>
        <taxon>Streptophyta</taxon>
        <taxon>Embryophyta</taxon>
        <taxon>Tracheophyta</taxon>
        <taxon>Spermatophyta</taxon>
        <taxon>Magnoliopsida</taxon>
        <taxon>Liliopsida</taxon>
        <taxon>Araceae</taxon>
        <taxon>Aroideae</taxon>
        <taxon>Colocasieae</taxon>
        <taxon>Colocasia</taxon>
    </lineage>
</organism>
<accession>A0A843W8Z9</accession>
<name>A0A843W8Z9_COLES</name>
<dbReference type="PANTHER" id="PTHR46862:SF2">
    <property type="entry name" value="OS02G0611400 PROTEIN"/>
    <property type="match status" value="1"/>
</dbReference>
<dbReference type="AlphaFoldDB" id="A0A843W8Z9"/>
<comment type="caution">
    <text evidence="1">The sequence shown here is derived from an EMBL/GenBank/DDBJ whole genome shotgun (WGS) entry which is preliminary data.</text>
</comment>
<proteinExistence type="predicted"/>
<dbReference type="EMBL" id="NMUH01002369">
    <property type="protein sequence ID" value="MQL99549.1"/>
    <property type="molecule type" value="Genomic_DNA"/>
</dbReference>
<sequence>MRSFLSRRVFFASSRLAGRSAARIPGLPPPPGRASRFPFEIHRIPKSTAVAAAALLSPCRSIHGVPEEAPKLLPTDLAVGLSQEMEGSGGVEEEVAAEEEDGPMNEFLSRFVWMMRQKLVEAFPDSSRETLDGMLLMVAQKVVAEMEEGGGVLPSVGLADPSIDFSPDLWRTVWEVSKSAFEETRRTRRRKEMRKFLHCDDVKEMCRFASAIGIRGDMLRELRFKWAHEKLEESEFYRNLERIRENAAAAELVGEGENPAEVTEKPTLTALPERKGKLKYKIHDLDLSGQNWAEVADKIHEAEKRIAPEEPQPIMGKCKLVTEEILNLKGDIDPAPLLAKWVELLQPKRADWLALLGRVHEHNPAAYFKWLGYLGHLV</sequence>
<gene>
    <name evidence="1" type="ORF">Taro_032280</name>
</gene>
<keyword evidence="2" id="KW-1185">Reference proteome</keyword>
<dbReference type="Proteomes" id="UP000652761">
    <property type="component" value="Unassembled WGS sequence"/>
</dbReference>
<evidence type="ECO:0000313" key="1">
    <source>
        <dbReference type="EMBL" id="MQL99549.1"/>
    </source>
</evidence>
<reference evidence="1" key="1">
    <citation type="submission" date="2017-07" db="EMBL/GenBank/DDBJ databases">
        <title>Taro Niue Genome Assembly and Annotation.</title>
        <authorList>
            <person name="Atibalentja N."/>
            <person name="Keating K."/>
            <person name="Fields C.J."/>
        </authorList>
    </citation>
    <scope>NUCLEOTIDE SEQUENCE</scope>
    <source>
        <strain evidence="1">Niue_2</strain>
        <tissue evidence="1">Leaf</tissue>
    </source>
</reference>
<protein>
    <submittedName>
        <fullName evidence="1">Uncharacterized protein</fullName>
    </submittedName>
</protein>
<dbReference type="PANTHER" id="PTHR46862">
    <property type="entry name" value="OS07G0661900 PROTEIN"/>
    <property type="match status" value="1"/>
</dbReference>
<evidence type="ECO:0000313" key="2">
    <source>
        <dbReference type="Proteomes" id="UP000652761"/>
    </source>
</evidence>
<dbReference type="OrthoDB" id="185373at2759"/>